<keyword evidence="4" id="KW-0812">Transmembrane</keyword>
<keyword evidence="4" id="KW-1133">Transmembrane helix</keyword>
<dbReference type="PANTHER" id="PTHR11540:SF16">
    <property type="entry name" value="MALATE DEHYDROGENASE, MITOCHONDRIAL"/>
    <property type="match status" value="1"/>
</dbReference>
<dbReference type="EMBL" id="JAACJN010000226">
    <property type="protein sequence ID" value="KAF5358886.1"/>
    <property type="molecule type" value="Genomic_DNA"/>
</dbReference>
<keyword evidence="2" id="KW-0520">NAD</keyword>
<dbReference type="Proteomes" id="UP000518752">
    <property type="component" value="Unassembled WGS sequence"/>
</dbReference>
<name>A0A8H5G5S0_9AGAR</name>
<dbReference type="Gene3D" id="3.90.110.10">
    <property type="entry name" value="Lactate dehydrogenase/glycoside hydrolase, family 4, C-terminal"/>
    <property type="match status" value="2"/>
</dbReference>
<keyword evidence="6" id="KW-1185">Reference proteome</keyword>
<sequence>MQSSNSTPATRSRRSITSRLAVIEHSRPPFVHFGCATKRHSFCPDTVFSCEEYSLNDHHNNPNTLHSLLLLFLRLSAFLFEVIAATGVRLWTHFRNLGHMPIEVFARTHNIPGRQPSTPLSPLSPKPSTKLASPTLPAYSNISIRVQRSRGLTIVPLLSQVSHGKCLAGELYGKLVYHIQFGGNEVVKAKDGAGVSDALDGLCQGQVCQLALVNGVERIHPLGKLSASEETLLEACLPEVKKNIEKGKAFVA</sequence>
<evidence type="ECO:0000256" key="1">
    <source>
        <dbReference type="ARBA" id="ARBA00023002"/>
    </source>
</evidence>
<protein>
    <submittedName>
        <fullName evidence="5">Uncharacterized protein</fullName>
    </submittedName>
</protein>
<evidence type="ECO:0000313" key="5">
    <source>
        <dbReference type="EMBL" id="KAF5358886.1"/>
    </source>
</evidence>
<dbReference type="GO" id="GO:0005737">
    <property type="term" value="C:cytoplasm"/>
    <property type="evidence" value="ECO:0007669"/>
    <property type="project" value="TreeGrafter"/>
</dbReference>
<dbReference type="GO" id="GO:0030060">
    <property type="term" value="F:L-malate dehydrogenase (NAD+) activity"/>
    <property type="evidence" value="ECO:0007669"/>
    <property type="project" value="TreeGrafter"/>
</dbReference>
<feature type="transmembrane region" description="Helical" evidence="4">
    <location>
        <begin position="68"/>
        <end position="91"/>
    </location>
</feature>
<evidence type="ECO:0000313" key="6">
    <source>
        <dbReference type="Proteomes" id="UP000518752"/>
    </source>
</evidence>
<keyword evidence="1" id="KW-0560">Oxidoreductase</keyword>
<evidence type="ECO:0000256" key="2">
    <source>
        <dbReference type="ARBA" id="ARBA00023027"/>
    </source>
</evidence>
<comment type="caution">
    <text evidence="5">The sequence shown here is derived from an EMBL/GenBank/DDBJ whole genome shotgun (WGS) entry which is preliminary data.</text>
</comment>
<proteinExistence type="predicted"/>
<organism evidence="5 6">
    <name type="scientific">Collybiopsis confluens</name>
    <dbReference type="NCBI Taxonomy" id="2823264"/>
    <lineage>
        <taxon>Eukaryota</taxon>
        <taxon>Fungi</taxon>
        <taxon>Dikarya</taxon>
        <taxon>Basidiomycota</taxon>
        <taxon>Agaricomycotina</taxon>
        <taxon>Agaricomycetes</taxon>
        <taxon>Agaricomycetidae</taxon>
        <taxon>Agaricales</taxon>
        <taxon>Marasmiineae</taxon>
        <taxon>Omphalotaceae</taxon>
        <taxon>Collybiopsis</taxon>
    </lineage>
</organism>
<reference evidence="5 6" key="1">
    <citation type="journal article" date="2020" name="ISME J.">
        <title>Uncovering the hidden diversity of litter-decomposition mechanisms in mushroom-forming fungi.</title>
        <authorList>
            <person name="Floudas D."/>
            <person name="Bentzer J."/>
            <person name="Ahren D."/>
            <person name="Johansson T."/>
            <person name="Persson P."/>
            <person name="Tunlid A."/>
        </authorList>
    </citation>
    <scope>NUCLEOTIDE SEQUENCE [LARGE SCALE GENOMIC DNA]</scope>
    <source>
        <strain evidence="5 6">CBS 406.79</strain>
    </source>
</reference>
<dbReference type="InterPro" id="IPR015955">
    <property type="entry name" value="Lactate_DH/Glyco_Ohase_4_C"/>
</dbReference>
<feature type="region of interest" description="Disordered" evidence="3">
    <location>
        <begin position="113"/>
        <end position="132"/>
    </location>
</feature>
<accession>A0A8H5G5S0</accession>
<dbReference type="SUPFAM" id="SSF56327">
    <property type="entry name" value="LDH C-terminal domain-like"/>
    <property type="match status" value="1"/>
</dbReference>
<gene>
    <name evidence="5" type="ORF">D9757_012300</name>
</gene>
<feature type="compositionally biased region" description="Low complexity" evidence="3">
    <location>
        <begin position="116"/>
        <end position="132"/>
    </location>
</feature>
<evidence type="ECO:0000256" key="3">
    <source>
        <dbReference type="SAM" id="MobiDB-lite"/>
    </source>
</evidence>
<evidence type="ECO:0000256" key="4">
    <source>
        <dbReference type="SAM" id="Phobius"/>
    </source>
</evidence>
<dbReference type="PANTHER" id="PTHR11540">
    <property type="entry name" value="MALATE AND LACTATE DEHYDROGENASE"/>
    <property type="match status" value="1"/>
</dbReference>
<keyword evidence="4" id="KW-0472">Membrane</keyword>
<dbReference type="AlphaFoldDB" id="A0A8H5G5S0"/>
<dbReference type="OrthoDB" id="4069699at2759"/>